<dbReference type="Pfam" id="PF10277">
    <property type="entry name" value="Frag1"/>
    <property type="match status" value="1"/>
</dbReference>
<dbReference type="EMBL" id="QVQW01000017">
    <property type="protein sequence ID" value="RKU45981.1"/>
    <property type="molecule type" value="Genomic_DNA"/>
</dbReference>
<feature type="transmembrane region" description="Helical" evidence="6">
    <location>
        <begin position="98"/>
        <end position="119"/>
    </location>
</feature>
<feature type="transmembrane region" description="Helical" evidence="6">
    <location>
        <begin position="131"/>
        <end position="151"/>
    </location>
</feature>
<evidence type="ECO:0000256" key="2">
    <source>
        <dbReference type="ARBA" id="ARBA00022692"/>
    </source>
</evidence>
<organism evidence="8 9">
    <name type="scientific">Coniochaeta pulveracea</name>
    <dbReference type="NCBI Taxonomy" id="177199"/>
    <lineage>
        <taxon>Eukaryota</taxon>
        <taxon>Fungi</taxon>
        <taxon>Dikarya</taxon>
        <taxon>Ascomycota</taxon>
        <taxon>Pezizomycotina</taxon>
        <taxon>Sordariomycetes</taxon>
        <taxon>Sordariomycetidae</taxon>
        <taxon>Coniochaetales</taxon>
        <taxon>Coniochaetaceae</taxon>
        <taxon>Coniochaeta</taxon>
    </lineage>
</organism>
<dbReference type="PANTHER" id="PTHR21324">
    <property type="entry name" value="FASTING-INDUCIBLE INTEGRAL MEMBRANE PROTEIN TM6P1-RELATED"/>
    <property type="match status" value="1"/>
</dbReference>
<comment type="subcellular location">
    <subcellularLocation>
        <location evidence="1">Endomembrane system</location>
        <topology evidence="1">Multi-pass membrane protein</topology>
    </subcellularLocation>
</comment>
<dbReference type="PANTHER" id="PTHR21324:SF2">
    <property type="entry name" value="EG:22E5.9 PROTEIN"/>
    <property type="match status" value="1"/>
</dbReference>
<evidence type="ECO:0000256" key="3">
    <source>
        <dbReference type="ARBA" id="ARBA00022989"/>
    </source>
</evidence>
<dbReference type="GO" id="GO:0005886">
    <property type="term" value="C:plasma membrane"/>
    <property type="evidence" value="ECO:0007669"/>
    <property type="project" value="TreeGrafter"/>
</dbReference>
<dbReference type="GO" id="GO:0012505">
    <property type="term" value="C:endomembrane system"/>
    <property type="evidence" value="ECO:0007669"/>
    <property type="project" value="UniProtKB-SubCell"/>
</dbReference>
<evidence type="ECO:0000259" key="7">
    <source>
        <dbReference type="Pfam" id="PF10277"/>
    </source>
</evidence>
<reference evidence="8 9" key="1">
    <citation type="submission" date="2018-08" db="EMBL/GenBank/DDBJ databases">
        <title>Draft genome of the lignicolous fungus Coniochaeta pulveracea.</title>
        <authorList>
            <person name="Borstlap C.J."/>
            <person name="De Witt R.N."/>
            <person name="Botha A."/>
            <person name="Volschenk H."/>
        </authorList>
    </citation>
    <scope>NUCLEOTIDE SEQUENCE [LARGE SCALE GENOMIC DNA]</scope>
    <source>
        <strain evidence="8 9">CAB683</strain>
    </source>
</reference>
<evidence type="ECO:0000256" key="5">
    <source>
        <dbReference type="SAM" id="MobiDB-lite"/>
    </source>
</evidence>
<dbReference type="InterPro" id="IPR019402">
    <property type="entry name" value="CWH43_N"/>
</dbReference>
<feature type="transmembrane region" description="Helical" evidence="6">
    <location>
        <begin position="60"/>
        <end position="77"/>
    </location>
</feature>
<feature type="transmembrane region" description="Helical" evidence="6">
    <location>
        <begin position="7"/>
        <end position="28"/>
    </location>
</feature>
<proteinExistence type="predicted"/>
<accession>A0A420YDL5</accession>
<feature type="region of interest" description="Disordered" evidence="5">
    <location>
        <begin position="243"/>
        <end position="275"/>
    </location>
</feature>
<feature type="transmembrane region" description="Helical" evidence="6">
    <location>
        <begin position="199"/>
        <end position="220"/>
    </location>
</feature>
<comment type="caution">
    <text evidence="8">The sequence shown here is derived from an EMBL/GenBank/DDBJ whole genome shotgun (WGS) entry which is preliminary data.</text>
</comment>
<evidence type="ECO:0000256" key="4">
    <source>
        <dbReference type="ARBA" id="ARBA00023136"/>
    </source>
</evidence>
<sequence length="308" mass="34526">MLRPSYWILPIISGIVWLGMLLGLLIFWCVDEHYKIYASMEKGQTIAYISDVGASRLKPLFIAGCCVTTVFLDLSFLSDRWLRHKGRLVPETSMAQKTLSGISIIFAAIGTAGLILLSIFDTLHHPKLHDIFLLLFIAGYVISAIFICWEYQRLGHHYHDHKIIRYSFFIKLAFIVIEVCLAIAFAVTNFRKAHNAAAVLEWAVSFIFTFYVFSFYIDLFPAVRTRHMGRGFKSSNPANRHAADEAMAEAGSDRHLTHPGGHGGVRHSSVEGSVNGNGWTHHADGGYGHAIGNTIYHPDGRREVSTNY</sequence>
<keyword evidence="3 6" id="KW-1133">Transmembrane helix</keyword>
<keyword evidence="4 6" id="KW-0472">Membrane</keyword>
<evidence type="ECO:0000313" key="9">
    <source>
        <dbReference type="Proteomes" id="UP000275385"/>
    </source>
</evidence>
<feature type="transmembrane region" description="Helical" evidence="6">
    <location>
        <begin position="163"/>
        <end position="187"/>
    </location>
</feature>
<keyword evidence="9" id="KW-1185">Reference proteome</keyword>
<dbReference type="STRING" id="177199.A0A420YDL5"/>
<feature type="domain" description="CWH43-like N-terminal" evidence="7">
    <location>
        <begin position="6"/>
        <end position="221"/>
    </location>
</feature>
<dbReference type="AlphaFoldDB" id="A0A420YDL5"/>
<dbReference type="OrthoDB" id="10032492at2759"/>
<dbReference type="Proteomes" id="UP000275385">
    <property type="component" value="Unassembled WGS sequence"/>
</dbReference>
<evidence type="ECO:0000256" key="1">
    <source>
        <dbReference type="ARBA" id="ARBA00004127"/>
    </source>
</evidence>
<protein>
    <recommendedName>
        <fullName evidence="7">CWH43-like N-terminal domain-containing protein</fullName>
    </recommendedName>
</protein>
<evidence type="ECO:0000256" key="6">
    <source>
        <dbReference type="SAM" id="Phobius"/>
    </source>
</evidence>
<evidence type="ECO:0000313" key="8">
    <source>
        <dbReference type="EMBL" id="RKU45981.1"/>
    </source>
</evidence>
<keyword evidence="2 6" id="KW-0812">Transmembrane</keyword>
<dbReference type="InterPro" id="IPR050911">
    <property type="entry name" value="DRAM/TMEM150_Autophagy_Mod"/>
</dbReference>
<name>A0A420YDL5_9PEZI</name>
<gene>
    <name evidence="8" type="ORF">DL546_006997</name>
</gene>